<keyword evidence="4" id="KW-1185">Reference proteome</keyword>
<dbReference type="SUPFAM" id="SSF47413">
    <property type="entry name" value="lambda repressor-like DNA-binding domains"/>
    <property type="match status" value="1"/>
</dbReference>
<dbReference type="InterPro" id="IPR001387">
    <property type="entry name" value="Cro/C1-type_HTH"/>
</dbReference>
<evidence type="ECO:0000313" key="4">
    <source>
        <dbReference type="Proteomes" id="UP001501867"/>
    </source>
</evidence>
<dbReference type="InterPro" id="IPR043917">
    <property type="entry name" value="DUF5753"/>
</dbReference>
<evidence type="ECO:0000313" key="3">
    <source>
        <dbReference type="EMBL" id="GAA0325740.1"/>
    </source>
</evidence>
<feature type="domain" description="HTH cro/C1-type" evidence="2">
    <location>
        <begin position="36"/>
        <end position="69"/>
    </location>
</feature>
<dbReference type="PROSITE" id="PS50943">
    <property type="entry name" value="HTH_CROC1"/>
    <property type="match status" value="1"/>
</dbReference>
<proteinExistence type="predicted"/>
<comment type="caution">
    <text evidence="3">The sequence shown here is derived from an EMBL/GenBank/DDBJ whole genome shotgun (WGS) entry which is preliminary data.</text>
</comment>
<accession>A0ABN0W5E5</accession>
<feature type="compositionally biased region" description="Low complexity" evidence="1">
    <location>
        <begin position="1"/>
        <end position="12"/>
    </location>
</feature>
<dbReference type="Proteomes" id="UP001501867">
    <property type="component" value="Unassembled WGS sequence"/>
</dbReference>
<evidence type="ECO:0000259" key="2">
    <source>
        <dbReference type="PROSITE" id="PS50943"/>
    </source>
</evidence>
<dbReference type="SMART" id="SM00530">
    <property type="entry name" value="HTH_XRE"/>
    <property type="match status" value="1"/>
</dbReference>
<sequence>MGGGYSMSEGGEFIAMPPKKRPRPNATTMKMVGKQVAGARLAKGLTQKQLADLVKVDEETVGSIEQGRRALMPHIAELLDFHLALPGTLTVAANEMPSVDVIPPWAQEYMELEKRAIALSWYDNQVVPGLLQPECYARAVFACRVPAYHQEKIDALTADRLDRQKILHRTTPPTLSFVIWEPVVRQRIGGPEVYRELLRHLIACMELPDMSVQVLPLDQPVHAALDGPFILLETHNHQHVGYTEGQRGSHLVSDQNEVSILARKYAMLRTQALNTQQTRGLLDRLLGEL</sequence>
<gene>
    <name evidence="3" type="ORF">GCM10010302_76080</name>
</gene>
<feature type="region of interest" description="Disordered" evidence="1">
    <location>
        <begin position="1"/>
        <end position="24"/>
    </location>
</feature>
<dbReference type="CDD" id="cd00093">
    <property type="entry name" value="HTH_XRE"/>
    <property type="match status" value="1"/>
</dbReference>
<dbReference type="Pfam" id="PF01381">
    <property type="entry name" value="HTH_3"/>
    <property type="match status" value="1"/>
</dbReference>
<evidence type="ECO:0000256" key="1">
    <source>
        <dbReference type="SAM" id="MobiDB-lite"/>
    </source>
</evidence>
<dbReference type="InterPro" id="IPR010982">
    <property type="entry name" value="Lambda_DNA-bd_dom_sf"/>
</dbReference>
<reference evidence="3 4" key="1">
    <citation type="journal article" date="2019" name="Int. J. Syst. Evol. Microbiol.">
        <title>The Global Catalogue of Microorganisms (GCM) 10K type strain sequencing project: providing services to taxonomists for standard genome sequencing and annotation.</title>
        <authorList>
            <consortium name="The Broad Institute Genomics Platform"/>
            <consortium name="The Broad Institute Genome Sequencing Center for Infectious Disease"/>
            <person name="Wu L."/>
            <person name="Ma J."/>
        </authorList>
    </citation>
    <scope>NUCLEOTIDE SEQUENCE [LARGE SCALE GENOMIC DNA]</scope>
    <source>
        <strain evidence="3 4">JCM 4505</strain>
    </source>
</reference>
<dbReference type="Gene3D" id="1.10.260.40">
    <property type="entry name" value="lambda repressor-like DNA-binding domains"/>
    <property type="match status" value="1"/>
</dbReference>
<protein>
    <submittedName>
        <fullName evidence="3">Helix-turn-helix transcriptional regulator</fullName>
    </submittedName>
</protein>
<dbReference type="Pfam" id="PF19054">
    <property type="entry name" value="DUF5753"/>
    <property type="match status" value="1"/>
</dbReference>
<dbReference type="EMBL" id="BAAABV010000039">
    <property type="protein sequence ID" value="GAA0325740.1"/>
    <property type="molecule type" value="Genomic_DNA"/>
</dbReference>
<organism evidence="3 4">
    <name type="scientific">Streptomyces polychromogenes</name>
    <dbReference type="NCBI Taxonomy" id="67342"/>
    <lineage>
        <taxon>Bacteria</taxon>
        <taxon>Bacillati</taxon>
        <taxon>Actinomycetota</taxon>
        <taxon>Actinomycetes</taxon>
        <taxon>Kitasatosporales</taxon>
        <taxon>Streptomycetaceae</taxon>
        <taxon>Streptomyces</taxon>
    </lineage>
</organism>
<name>A0ABN0W5E5_9ACTN</name>